<evidence type="ECO:0000256" key="1">
    <source>
        <dbReference type="SAM" id="MobiDB-lite"/>
    </source>
</evidence>
<accession>A0A6F8YEZ3</accession>
<evidence type="ECO:0000313" key="3">
    <source>
        <dbReference type="EMBL" id="BCB84521.1"/>
    </source>
</evidence>
<dbReference type="GO" id="GO:0006749">
    <property type="term" value="P:glutathione metabolic process"/>
    <property type="evidence" value="ECO:0007669"/>
    <property type="project" value="TreeGrafter"/>
</dbReference>
<dbReference type="PANTHER" id="PTHR11365">
    <property type="entry name" value="5-OXOPROLINASE RELATED"/>
    <property type="match status" value="1"/>
</dbReference>
<dbReference type="InterPro" id="IPR045079">
    <property type="entry name" value="Oxoprolinase-like"/>
</dbReference>
<name>A0A6F8YEZ3_9ACTN</name>
<dbReference type="InterPro" id="IPR003692">
    <property type="entry name" value="Hydantoinase_B"/>
</dbReference>
<dbReference type="GO" id="GO:0005829">
    <property type="term" value="C:cytosol"/>
    <property type="evidence" value="ECO:0007669"/>
    <property type="project" value="TreeGrafter"/>
</dbReference>
<reference evidence="3 4" key="1">
    <citation type="submission" date="2020-03" db="EMBL/GenBank/DDBJ databases">
        <title>Whole genome shotgun sequence of Phytohabitans suffuscus NBRC 105367.</title>
        <authorList>
            <person name="Komaki H."/>
            <person name="Tamura T."/>
        </authorList>
    </citation>
    <scope>NUCLEOTIDE SEQUENCE [LARGE SCALE GENOMIC DNA]</scope>
    <source>
        <strain evidence="3 4">NBRC 105367</strain>
    </source>
</reference>
<dbReference type="AlphaFoldDB" id="A0A6F8YEZ3"/>
<keyword evidence="4" id="KW-1185">Reference proteome</keyword>
<evidence type="ECO:0000313" key="4">
    <source>
        <dbReference type="Proteomes" id="UP000503011"/>
    </source>
</evidence>
<proteinExistence type="predicted"/>
<feature type="domain" description="Hydantoinase B/oxoprolinase" evidence="2">
    <location>
        <begin position="6"/>
        <end position="524"/>
    </location>
</feature>
<reference evidence="3 4" key="2">
    <citation type="submission" date="2020-03" db="EMBL/GenBank/DDBJ databases">
        <authorList>
            <person name="Ichikawa N."/>
            <person name="Kimura A."/>
            <person name="Kitahashi Y."/>
            <person name="Uohara A."/>
        </authorList>
    </citation>
    <scope>NUCLEOTIDE SEQUENCE [LARGE SCALE GENOMIC DNA]</scope>
    <source>
        <strain evidence="3 4">NBRC 105367</strain>
    </source>
</reference>
<dbReference type="RefSeq" id="WP_173155721.1">
    <property type="nucleotide sequence ID" value="NZ_AP022871.1"/>
</dbReference>
<dbReference type="Proteomes" id="UP000503011">
    <property type="component" value="Chromosome"/>
</dbReference>
<dbReference type="Pfam" id="PF02538">
    <property type="entry name" value="Hydantoinase_B"/>
    <property type="match status" value="1"/>
</dbReference>
<sequence length="556" mass="58770">MDSEIDPIRLEVVKNALLAITDEMSAALQRSAYSTNIKTRGDFSCAMFDTDLRVVGQSFSQPTHLGSLVHSAPRLVAEYGAGNMRHGDGVLMNDAHRGAVHLNDISLVSPVDVGGRRIGYVANVAHHVDVGGSTPGSLGLNREIFQEGLILPPVQLVAGGVIDDDIIRLIAANIRSPRESLGDFRAQVAANQLASRRLVALAEEMGTDELGRYMSALLNYTQRRVAREIAELPAGEYHAVDFLDDDGFGDTPVKIDVLVRIGDGGIEFDLTGCDAQGTGPMNATASMAYSGVAYVLKALLDTDIPVNDGFYRMCKVRSTAGSVVNASHPAAVAGGWEVCFRVAETAFAALADAFPDRIPAATKGIICNVSFGGVDPRTGDYYAFYETIAGGYGAHSHMDGMDGVQSHIHNTENAPVEEIELNYPVRIAQFSLIPDSGGGGEFRGGLGVRRDYWFVDHDATFSVVSDRTKFAPAGVAGGQPGRPAHFVVDPDGVGRELRSKATIRVPAGGIVSVQTPGGGGYGDPARRDGEAALADLRTGKVSTADTVGPDTDGRIS</sequence>
<gene>
    <name evidence="3" type="primary">hyuB</name>
    <name evidence="3" type="ORF">Psuf_018340</name>
</gene>
<organism evidence="3 4">
    <name type="scientific">Phytohabitans suffuscus</name>
    <dbReference type="NCBI Taxonomy" id="624315"/>
    <lineage>
        <taxon>Bacteria</taxon>
        <taxon>Bacillati</taxon>
        <taxon>Actinomycetota</taxon>
        <taxon>Actinomycetes</taxon>
        <taxon>Micromonosporales</taxon>
        <taxon>Micromonosporaceae</taxon>
    </lineage>
</organism>
<dbReference type="KEGG" id="psuu:Psuf_018340"/>
<dbReference type="EMBL" id="AP022871">
    <property type="protein sequence ID" value="BCB84521.1"/>
    <property type="molecule type" value="Genomic_DNA"/>
</dbReference>
<feature type="region of interest" description="Disordered" evidence="1">
    <location>
        <begin position="534"/>
        <end position="556"/>
    </location>
</feature>
<dbReference type="GO" id="GO:0017168">
    <property type="term" value="F:5-oxoprolinase (ATP-hydrolyzing) activity"/>
    <property type="evidence" value="ECO:0007669"/>
    <property type="project" value="TreeGrafter"/>
</dbReference>
<evidence type="ECO:0000259" key="2">
    <source>
        <dbReference type="Pfam" id="PF02538"/>
    </source>
</evidence>
<dbReference type="PANTHER" id="PTHR11365:SF23">
    <property type="entry name" value="HYPOTHETICAL 5-OXOPROLINASE (EUROFUNG)-RELATED"/>
    <property type="match status" value="1"/>
</dbReference>
<protein>
    <submittedName>
        <fullName evidence="3">N-methylhydantoinase B</fullName>
    </submittedName>
</protein>